<evidence type="ECO:0000256" key="8">
    <source>
        <dbReference type="ARBA" id="ARBA00023136"/>
    </source>
</evidence>
<evidence type="ECO:0000259" key="12">
    <source>
        <dbReference type="Pfam" id="PF07683"/>
    </source>
</evidence>
<accession>A0A1Q9E1Z3</accession>
<evidence type="ECO:0000256" key="3">
    <source>
        <dbReference type="ARBA" id="ARBA00022475"/>
    </source>
</evidence>
<feature type="transmembrane region" description="Helical" evidence="11">
    <location>
        <begin position="570"/>
        <end position="590"/>
    </location>
</feature>
<evidence type="ECO:0000256" key="7">
    <source>
        <dbReference type="ARBA" id="ARBA00023065"/>
    </source>
</evidence>
<keyword evidence="3" id="KW-1003">Cell membrane</keyword>
<dbReference type="OrthoDB" id="478895at2759"/>
<feature type="domain" description="CobW C-terminal" evidence="12">
    <location>
        <begin position="459"/>
        <end position="524"/>
    </location>
</feature>
<dbReference type="GO" id="GO:0000166">
    <property type="term" value="F:nucleotide binding"/>
    <property type="evidence" value="ECO:0007669"/>
    <property type="project" value="UniProtKB-KW"/>
</dbReference>
<keyword evidence="14" id="KW-1185">Reference proteome</keyword>
<dbReference type="GO" id="GO:0005254">
    <property type="term" value="F:chloride channel activity"/>
    <property type="evidence" value="ECO:0007669"/>
    <property type="project" value="InterPro"/>
</dbReference>
<dbReference type="Pfam" id="PF07683">
    <property type="entry name" value="CobW_C"/>
    <property type="match status" value="1"/>
</dbReference>
<dbReference type="PANTHER" id="PTHR33281">
    <property type="entry name" value="UPF0187 PROTEIN YNEE"/>
    <property type="match status" value="1"/>
</dbReference>
<keyword evidence="6 11" id="KW-1133">Transmembrane helix</keyword>
<evidence type="ECO:0000256" key="6">
    <source>
        <dbReference type="ARBA" id="ARBA00022989"/>
    </source>
</evidence>
<keyword evidence="2" id="KW-0813">Transport</keyword>
<dbReference type="InterPro" id="IPR044669">
    <property type="entry name" value="YneE/VCCN1/2-like"/>
</dbReference>
<keyword evidence="4 11" id="KW-0812">Transmembrane</keyword>
<feature type="region of interest" description="Disordered" evidence="10">
    <location>
        <begin position="714"/>
        <end position="734"/>
    </location>
</feature>
<evidence type="ECO:0000256" key="4">
    <source>
        <dbReference type="ARBA" id="ARBA00022692"/>
    </source>
</evidence>
<keyword evidence="5" id="KW-0547">Nucleotide-binding</keyword>
<dbReference type="Proteomes" id="UP000186817">
    <property type="component" value="Unassembled WGS sequence"/>
</dbReference>
<dbReference type="InterPro" id="IPR036627">
    <property type="entry name" value="CobW-likC_sf"/>
</dbReference>
<dbReference type="PANTHER" id="PTHR33281:SF19">
    <property type="entry name" value="VOLTAGE-DEPENDENT ANION CHANNEL-FORMING PROTEIN YNEE"/>
    <property type="match status" value="1"/>
</dbReference>
<evidence type="ECO:0000256" key="1">
    <source>
        <dbReference type="ARBA" id="ARBA00004651"/>
    </source>
</evidence>
<protein>
    <recommendedName>
        <fullName evidence="12">CobW C-terminal domain-containing protein</fullName>
    </recommendedName>
</protein>
<dbReference type="SUPFAM" id="SSF90002">
    <property type="entry name" value="Hypothetical protein YjiA, C-terminal domain"/>
    <property type="match status" value="1"/>
</dbReference>
<evidence type="ECO:0000256" key="10">
    <source>
        <dbReference type="SAM" id="MobiDB-lite"/>
    </source>
</evidence>
<sequence length="831" mass="93264">MGGRPSHTLDMPSACVKAHLLALRRMKQNGAVIFIDSAAAYYSIAKDVLVLTPQQKADSQLLHKRAELLFDDLQLQAEFVNIVQSSAGELDAAMSTELQRFLQQQLDTTWYVSRNNASHAFVAESGTAPGSPLADVMFSLVFGRVLKRTAAFLKSKGMQATIVAETAQGHGLTPTWADDVSILLQTSSVESVVPAVADTISYFLDELRQAGLKANFGPGKTEALLSINGQGARKMRQQLFCQECPAVSFGQHGEAGSIRVTATYEYLGSLIQADGHALPSILHRRTLAREMFRPVKNRMLRNPALTVGEKTDLLRSRILTRFFYGSGLWTFGTKREQETIDETVYGFYRSAFRHVLAVSSQGYANEELAGALGLPLPREILNVERVRTLTQLARGGFQQVLQELSYDATWWQSALAAIHAIGLAKEDVSSLDDVLSAANLSTSEAMVGYAHAWQLPPEKGTIFRIKAILAVKGHPYKHVFHAVMDVSDEDDAGPWAEGEKKVSKIVFIGKSMDQKFLREGFHDMILYDNRSWLGLIFRFRGTVLTTTWRPILAVFGASLLVWLLEVEFPVKFGATGNTIFGPTMCYLLVFRANNASRRYWLGRGYLTRMFIALREFIMLMCVGALGGEANMAWRMERAGEQRRREVEDIHDARVSMARINIIRLALAFTVSVKLHTRIAYDGFIRGQISGEQKQLIDWDRLRIRGLVSRQEFEVRPREREEASAQQRREPARARRLTRNARAQMLSMQNQQDIPSAALQSDIRQRIHPPLQGVAKNRQGLNMPLNRIKDFNVIGINQLRKIPGQWWTHNLLRLGKLTTINSTGRRELQVPL</sequence>
<proteinExistence type="predicted"/>
<evidence type="ECO:0000256" key="9">
    <source>
        <dbReference type="ARBA" id="ARBA00023186"/>
    </source>
</evidence>
<feature type="transmembrane region" description="Helical" evidence="11">
    <location>
        <begin position="611"/>
        <end position="633"/>
    </location>
</feature>
<reference evidence="13 14" key="1">
    <citation type="submission" date="2016-02" db="EMBL/GenBank/DDBJ databases">
        <title>Genome analysis of coral dinoflagellate symbionts highlights evolutionary adaptations to a symbiotic lifestyle.</title>
        <authorList>
            <person name="Aranda M."/>
            <person name="Li Y."/>
            <person name="Liew Y.J."/>
            <person name="Baumgarten S."/>
            <person name="Simakov O."/>
            <person name="Wilson M."/>
            <person name="Piel J."/>
            <person name="Ashoor H."/>
            <person name="Bougouffa S."/>
            <person name="Bajic V.B."/>
            <person name="Ryu T."/>
            <person name="Ravasi T."/>
            <person name="Bayer T."/>
            <person name="Micklem G."/>
            <person name="Kim H."/>
            <person name="Bhak J."/>
            <person name="Lajeunesse T.C."/>
            <person name="Voolstra C.R."/>
        </authorList>
    </citation>
    <scope>NUCLEOTIDE SEQUENCE [LARGE SCALE GENOMIC DNA]</scope>
    <source>
        <strain evidence="13 14">CCMP2467</strain>
    </source>
</reference>
<evidence type="ECO:0000313" key="14">
    <source>
        <dbReference type="Proteomes" id="UP000186817"/>
    </source>
</evidence>
<dbReference type="InterPro" id="IPR011629">
    <property type="entry name" value="CobW-like_C"/>
</dbReference>
<keyword evidence="9" id="KW-0143">Chaperone</keyword>
<gene>
    <name evidence="13" type="ORF">AK812_SmicGene15826</name>
</gene>
<dbReference type="Gene3D" id="3.30.1220.10">
    <property type="entry name" value="CobW-like, C-terminal domain"/>
    <property type="match status" value="1"/>
</dbReference>
<name>A0A1Q9E1Z3_SYMMI</name>
<keyword evidence="8 11" id="KW-0472">Membrane</keyword>
<keyword evidence="7" id="KW-0406">Ion transport</keyword>
<evidence type="ECO:0000256" key="5">
    <source>
        <dbReference type="ARBA" id="ARBA00022741"/>
    </source>
</evidence>
<feature type="compositionally biased region" description="Basic and acidic residues" evidence="10">
    <location>
        <begin position="714"/>
        <end position="732"/>
    </location>
</feature>
<evidence type="ECO:0000313" key="13">
    <source>
        <dbReference type="EMBL" id="OLQ01432.1"/>
    </source>
</evidence>
<dbReference type="EMBL" id="LSRX01000292">
    <property type="protein sequence ID" value="OLQ01432.1"/>
    <property type="molecule type" value="Genomic_DNA"/>
</dbReference>
<comment type="caution">
    <text evidence="13">The sequence shown here is derived from an EMBL/GenBank/DDBJ whole genome shotgun (WGS) entry which is preliminary data.</text>
</comment>
<comment type="subcellular location">
    <subcellularLocation>
        <location evidence="1">Cell membrane</location>
        <topology evidence="1">Multi-pass membrane protein</topology>
    </subcellularLocation>
</comment>
<evidence type="ECO:0000256" key="11">
    <source>
        <dbReference type="SAM" id="Phobius"/>
    </source>
</evidence>
<organism evidence="13 14">
    <name type="scientific">Symbiodinium microadriaticum</name>
    <name type="common">Dinoflagellate</name>
    <name type="synonym">Zooxanthella microadriatica</name>
    <dbReference type="NCBI Taxonomy" id="2951"/>
    <lineage>
        <taxon>Eukaryota</taxon>
        <taxon>Sar</taxon>
        <taxon>Alveolata</taxon>
        <taxon>Dinophyceae</taxon>
        <taxon>Suessiales</taxon>
        <taxon>Symbiodiniaceae</taxon>
        <taxon>Symbiodinium</taxon>
    </lineage>
</organism>
<dbReference type="AlphaFoldDB" id="A0A1Q9E1Z3"/>
<evidence type="ECO:0000256" key="2">
    <source>
        <dbReference type="ARBA" id="ARBA00022448"/>
    </source>
</evidence>
<dbReference type="GO" id="GO:0005886">
    <property type="term" value="C:plasma membrane"/>
    <property type="evidence" value="ECO:0007669"/>
    <property type="project" value="UniProtKB-SubCell"/>
</dbReference>